<dbReference type="InterPro" id="IPR001245">
    <property type="entry name" value="Ser-Thr/Tyr_kinase_cat_dom"/>
</dbReference>
<feature type="transmembrane region" description="Helical" evidence="5">
    <location>
        <begin position="251"/>
        <end position="276"/>
    </location>
</feature>
<name>A0A4S8JWN0_MUSBA</name>
<feature type="region of interest" description="Disordered" evidence="4">
    <location>
        <begin position="284"/>
        <end position="309"/>
    </location>
</feature>
<feature type="region of interest" description="Disordered" evidence="4">
    <location>
        <begin position="637"/>
        <end position="661"/>
    </location>
</feature>
<feature type="compositionally biased region" description="Basic residues" evidence="4">
    <location>
        <begin position="53"/>
        <end position="70"/>
    </location>
</feature>
<keyword evidence="5" id="KW-0472">Membrane</keyword>
<feature type="chain" id="PRO_5020215053" description="Protein kinase domain-containing protein" evidence="6">
    <location>
        <begin position="21"/>
        <end position="697"/>
    </location>
</feature>
<feature type="binding site" evidence="3">
    <location>
        <position position="372"/>
    </location>
    <ligand>
        <name>ATP</name>
        <dbReference type="ChEBI" id="CHEBI:30616"/>
    </ligand>
</feature>
<dbReference type="STRING" id="52838.A0A4S8JWN0"/>
<dbReference type="PROSITE" id="PS00107">
    <property type="entry name" value="PROTEIN_KINASE_ATP"/>
    <property type="match status" value="1"/>
</dbReference>
<evidence type="ECO:0000256" key="4">
    <source>
        <dbReference type="SAM" id="MobiDB-lite"/>
    </source>
</evidence>
<dbReference type="FunFam" id="3.30.200.20:FF:000162">
    <property type="entry name" value="Adenine nucleotide alpha hydrolase-like domain kinase"/>
    <property type="match status" value="1"/>
</dbReference>
<evidence type="ECO:0000313" key="9">
    <source>
        <dbReference type="Proteomes" id="UP000317650"/>
    </source>
</evidence>
<dbReference type="InterPro" id="IPR057597">
    <property type="entry name" value="ALE2_N"/>
</dbReference>
<dbReference type="AlphaFoldDB" id="A0A4S8JWN0"/>
<evidence type="ECO:0000256" key="5">
    <source>
        <dbReference type="SAM" id="Phobius"/>
    </source>
</evidence>
<feature type="signal peptide" evidence="6">
    <location>
        <begin position="1"/>
        <end position="20"/>
    </location>
</feature>
<accession>A0A4S8JWN0</accession>
<comment type="caution">
    <text evidence="8">The sequence shown here is derived from an EMBL/GenBank/DDBJ whole genome shotgun (WGS) entry which is preliminary data.</text>
</comment>
<dbReference type="Proteomes" id="UP000317650">
    <property type="component" value="Chromosome 5"/>
</dbReference>
<dbReference type="GO" id="GO:0004672">
    <property type="term" value="F:protein kinase activity"/>
    <property type="evidence" value="ECO:0007669"/>
    <property type="project" value="InterPro"/>
</dbReference>
<dbReference type="InterPro" id="IPR011009">
    <property type="entry name" value="Kinase-like_dom_sf"/>
</dbReference>
<evidence type="ECO:0000256" key="3">
    <source>
        <dbReference type="PROSITE-ProRule" id="PRU10141"/>
    </source>
</evidence>
<dbReference type="PANTHER" id="PTHR47989">
    <property type="entry name" value="OS01G0750732 PROTEIN"/>
    <property type="match status" value="1"/>
</dbReference>
<keyword evidence="6" id="KW-0732">Signal</keyword>
<dbReference type="Pfam" id="PF23180">
    <property type="entry name" value="ALE2_N"/>
    <property type="match status" value="1"/>
</dbReference>
<gene>
    <name evidence="8" type="ORF">C4D60_Mb05t16690</name>
</gene>
<evidence type="ECO:0000313" key="8">
    <source>
        <dbReference type="EMBL" id="THU66678.1"/>
    </source>
</evidence>
<keyword evidence="5" id="KW-1133">Transmembrane helix</keyword>
<dbReference type="InterPro" id="IPR000719">
    <property type="entry name" value="Prot_kinase_dom"/>
</dbReference>
<dbReference type="SUPFAM" id="SSF56112">
    <property type="entry name" value="Protein kinase-like (PK-like)"/>
    <property type="match status" value="1"/>
</dbReference>
<evidence type="ECO:0000256" key="1">
    <source>
        <dbReference type="ARBA" id="ARBA00022741"/>
    </source>
</evidence>
<keyword evidence="1 3" id="KW-0547">Nucleotide-binding</keyword>
<dbReference type="PROSITE" id="PS50011">
    <property type="entry name" value="PROTEIN_KINASE_DOM"/>
    <property type="match status" value="1"/>
</dbReference>
<dbReference type="Gene3D" id="1.10.510.10">
    <property type="entry name" value="Transferase(Phosphotransferase) domain 1"/>
    <property type="match status" value="1"/>
</dbReference>
<dbReference type="InterPro" id="IPR017441">
    <property type="entry name" value="Protein_kinase_ATP_BS"/>
</dbReference>
<keyword evidence="9" id="KW-1185">Reference proteome</keyword>
<keyword evidence="2 3" id="KW-0067">ATP-binding</keyword>
<dbReference type="EMBL" id="PYDT01000003">
    <property type="protein sequence ID" value="THU66678.1"/>
    <property type="molecule type" value="Genomic_DNA"/>
</dbReference>
<proteinExistence type="predicted"/>
<protein>
    <recommendedName>
        <fullName evidence="7">Protein kinase domain-containing protein</fullName>
    </recommendedName>
</protein>
<dbReference type="Gene3D" id="3.30.200.20">
    <property type="entry name" value="Phosphorylase Kinase, domain 1"/>
    <property type="match status" value="1"/>
</dbReference>
<feature type="region of interest" description="Disordered" evidence="4">
    <location>
        <begin position="677"/>
        <end position="697"/>
    </location>
</feature>
<keyword evidence="5" id="KW-0812">Transmembrane</keyword>
<evidence type="ECO:0000256" key="6">
    <source>
        <dbReference type="SAM" id="SignalP"/>
    </source>
</evidence>
<dbReference type="GO" id="GO:0005524">
    <property type="term" value="F:ATP binding"/>
    <property type="evidence" value="ECO:0007669"/>
    <property type="project" value="UniProtKB-UniRule"/>
</dbReference>
<feature type="region of interest" description="Disordered" evidence="4">
    <location>
        <begin position="53"/>
        <end position="81"/>
    </location>
</feature>
<sequence>MMRVFAMLVLCLHLGTLCCAINKLRPALTPARSPEILPKAIMGPGPAPAFAPKHHVHSHGPLAKHHHRMPHAPSPTLSIPPRGQADCDEVICSEPLTSTPIGSPCGCVSPMRVVIDLGVAPYLLFTHIAEFEVEVATGTFLKQSQVKIMAAFGLIQNQGKTRVTIYLVPLGEKFDTTTALLIYERLWQKKVPIEMSLFGDYEVIYVHYPGLPSSPPSVSDGSTEFRPSNNGNRQYPFIADVSSGRARKLNAGIIAVIAVSSFTLILACFGIVLFILKWKNLRQPSPPQGSAVTQSDTRRSGIRSTISNSMASSPSASFISVMAAYPPSLMTFSMVELEKATDKFCSEKLLGEGGFGRVYHGIMDDGNEVAVKLLNKGNQNGEHEFISEVEMVSRLHHRNLVKLIGICIEGNKRCLVYELVRNGSVESHLHDEGSFEAYAPYFGEAFDERTKVTQLAEVKLGSESLNTGYVAPEYAMTGHLLVKSDVYSYGVVLLELLSGRKPVYMSESEGPENLVTWARSLLANKEGVEKLMDPSLHGKCDLDDVARVAAIASMCVHTEPSQRPFMGEVVQALKLIYNDMDETCEGSYSQKESSTGMDDDYRGDFGAESSWWRNGVSPLSYRHGSPFITMDYSSDPMDELQRPHSTSQLASRTEARYNRSGPLSTKKKIFYRLRGSISEHEHHSRHPGMKDHYGSSL</sequence>
<dbReference type="Pfam" id="PF07714">
    <property type="entry name" value="PK_Tyr_Ser-Thr"/>
    <property type="match status" value="2"/>
</dbReference>
<reference evidence="8 9" key="1">
    <citation type="journal article" date="2019" name="Nat. Plants">
        <title>Genome sequencing of Musa balbisiana reveals subgenome evolution and function divergence in polyploid bananas.</title>
        <authorList>
            <person name="Yao X."/>
        </authorList>
    </citation>
    <scope>NUCLEOTIDE SEQUENCE [LARGE SCALE GENOMIC DNA]</scope>
    <source>
        <strain evidence="9">cv. DH-PKW</strain>
        <tissue evidence="8">Leaves</tissue>
    </source>
</reference>
<evidence type="ECO:0000256" key="2">
    <source>
        <dbReference type="ARBA" id="ARBA00022840"/>
    </source>
</evidence>
<organism evidence="8 9">
    <name type="scientific">Musa balbisiana</name>
    <name type="common">Banana</name>
    <dbReference type="NCBI Taxonomy" id="52838"/>
    <lineage>
        <taxon>Eukaryota</taxon>
        <taxon>Viridiplantae</taxon>
        <taxon>Streptophyta</taxon>
        <taxon>Embryophyta</taxon>
        <taxon>Tracheophyta</taxon>
        <taxon>Spermatophyta</taxon>
        <taxon>Magnoliopsida</taxon>
        <taxon>Liliopsida</taxon>
        <taxon>Zingiberales</taxon>
        <taxon>Musaceae</taxon>
        <taxon>Musa</taxon>
    </lineage>
</organism>
<evidence type="ECO:0000259" key="7">
    <source>
        <dbReference type="PROSITE" id="PS50011"/>
    </source>
</evidence>
<dbReference type="PANTHER" id="PTHR47989:SF40">
    <property type="entry name" value="RECEPTOR-LIKE SERINE_THREONINE-PROTEIN KINASE ALE2"/>
    <property type="match status" value="1"/>
</dbReference>
<feature type="domain" description="Protein kinase" evidence="7">
    <location>
        <begin position="344"/>
        <end position="697"/>
    </location>
</feature>